<evidence type="ECO:0000256" key="5">
    <source>
        <dbReference type="ARBA" id="ARBA00022989"/>
    </source>
</evidence>
<feature type="transmembrane region" description="Helical" evidence="7">
    <location>
        <begin position="54"/>
        <end position="74"/>
    </location>
</feature>
<evidence type="ECO:0000256" key="1">
    <source>
        <dbReference type="ARBA" id="ARBA00004651"/>
    </source>
</evidence>
<feature type="transmembrane region" description="Helical" evidence="7">
    <location>
        <begin position="478"/>
        <end position="498"/>
    </location>
</feature>
<dbReference type="GO" id="GO:0022857">
    <property type="term" value="F:transmembrane transporter activity"/>
    <property type="evidence" value="ECO:0007669"/>
    <property type="project" value="InterPro"/>
</dbReference>
<sequence length="519" mass="54064">MHDQTGHPRRWPILGVMVFSLLAIVLDNTILNVALKVISDPVAGLGTTQSELEWAINSYTLVFAGLLFTFGVLADRYGRRRLLLIGMALFGLASLASAYAQDPGQLIAARAAMGLGGAAVMPATLAVISNVFPPRERAKAIGIWAGGVGLAIAIGPITGGLLLEHFWWGSVFLINVPVVLIGLVLIAVLVPESRAPGRSGLDPVGVLLSIAGLVGVVYGIIKGGELGTVTDPQVWAPTLAGVAVLALFVWHERRTAEPAFDVRYFAIPRFSTAVASVGLVFFALMGVMFFMAFYLQIVKGYSPLQAGALVLPFAAAQLIFSPLSAQMVRRFGGKAVATASLLVIAGVLLSYTRIQVDTPIWVFEVIGFVQGAAMANINPPATEAVMSSLPREKAGVGSAMTNTVRQVGGALGVAILGSVLSATYRDGMAGTLSALPEDVRHAAGESIAATMGVAQQLGPQGAALVEPAKQAFMDGMHVTAILGAIVALAGAAVVFRWLPGKEAKDSTEARPEAKEPAVV</sequence>
<proteinExistence type="predicted"/>
<comment type="caution">
    <text evidence="9">The sequence shown here is derived from an EMBL/GenBank/DDBJ whole genome shotgun (WGS) entry which is preliminary data.</text>
</comment>
<reference evidence="9" key="1">
    <citation type="submission" date="2021-01" db="EMBL/GenBank/DDBJ databases">
        <title>Whole genome shotgun sequence of Sphaerisporangium rufum NBRC 109079.</title>
        <authorList>
            <person name="Komaki H."/>
            <person name="Tamura T."/>
        </authorList>
    </citation>
    <scope>NUCLEOTIDE SEQUENCE</scope>
    <source>
        <strain evidence="9">NBRC 109079</strain>
    </source>
</reference>
<organism evidence="9 10">
    <name type="scientific">Sphaerisporangium rufum</name>
    <dbReference type="NCBI Taxonomy" id="1381558"/>
    <lineage>
        <taxon>Bacteria</taxon>
        <taxon>Bacillati</taxon>
        <taxon>Actinomycetota</taxon>
        <taxon>Actinomycetes</taxon>
        <taxon>Streptosporangiales</taxon>
        <taxon>Streptosporangiaceae</taxon>
        <taxon>Sphaerisporangium</taxon>
    </lineage>
</organism>
<feature type="transmembrane region" description="Helical" evidence="7">
    <location>
        <begin position="201"/>
        <end position="221"/>
    </location>
</feature>
<dbReference type="PROSITE" id="PS50850">
    <property type="entry name" value="MFS"/>
    <property type="match status" value="1"/>
</dbReference>
<evidence type="ECO:0000256" key="3">
    <source>
        <dbReference type="ARBA" id="ARBA00022475"/>
    </source>
</evidence>
<dbReference type="RefSeq" id="WP_307811959.1">
    <property type="nucleotide sequence ID" value="NZ_BOOU01000013.1"/>
</dbReference>
<keyword evidence="3" id="KW-1003">Cell membrane</keyword>
<dbReference type="Gene3D" id="1.20.1720.10">
    <property type="entry name" value="Multidrug resistance protein D"/>
    <property type="match status" value="1"/>
</dbReference>
<feature type="transmembrane region" description="Helical" evidence="7">
    <location>
        <begin position="81"/>
        <end position="100"/>
    </location>
</feature>
<dbReference type="SUPFAM" id="SSF103473">
    <property type="entry name" value="MFS general substrate transporter"/>
    <property type="match status" value="1"/>
</dbReference>
<evidence type="ECO:0000256" key="6">
    <source>
        <dbReference type="ARBA" id="ARBA00023136"/>
    </source>
</evidence>
<dbReference type="NCBIfam" id="TIGR00711">
    <property type="entry name" value="efflux_EmrB"/>
    <property type="match status" value="1"/>
</dbReference>
<feature type="transmembrane region" description="Helical" evidence="7">
    <location>
        <begin position="167"/>
        <end position="189"/>
    </location>
</feature>
<dbReference type="EMBL" id="BOOU01000013">
    <property type="protein sequence ID" value="GII75957.1"/>
    <property type="molecule type" value="Genomic_DNA"/>
</dbReference>
<keyword evidence="5 7" id="KW-1133">Transmembrane helix</keyword>
<feature type="transmembrane region" description="Helical" evidence="7">
    <location>
        <begin position="12"/>
        <end position="34"/>
    </location>
</feature>
<feature type="transmembrane region" description="Helical" evidence="7">
    <location>
        <begin position="140"/>
        <end position="161"/>
    </location>
</feature>
<feature type="transmembrane region" description="Helical" evidence="7">
    <location>
        <begin position="106"/>
        <end position="128"/>
    </location>
</feature>
<evidence type="ECO:0000256" key="2">
    <source>
        <dbReference type="ARBA" id="ARBA00022448"/>
    </source>
</evidence>
<dbReference type="GO" id="GO:0005886">
    <property type="term" value="C:plasma membrane"/>
    <property type="evidence" value="ECO:0007669"/>
    <property type="project" value="UniProtKB-SubCell"/>
</dbReference>
<feature type="transmembrane region" description="Helical" evidence="7">
    <location>
        <begin position="270"/>
        <end position="297"/>
    </location>
</feature>
<dbReference type="InterPro" id="IPR020846">
    <property type="entry name" value="MFS_dom"/>
</dbReference>
<dbReference type="InterPro" id="IPR011701">
    <property type="entry name" value="MFS"/>
</dbReference>
<dbReference type="CDD" id="cd17321">
    <property type="entry name" value="MFS_MMR_MDR_like"/>
    <property type="match status" value="1"/>
</dbReference>
<accession>A0A919UZ68</accession>
<evidence type="ECO:0000256" key="7">
    <source>
        <dbReference type="SAM" id="Phobius"/>
    </source>
</evidence>
<keyword evidence="2" id="KW-0813">Transport</keyword>
<comment type="subcellular location">
    <subcellularLocation>
        <location evidence="1">Cell membrane</location>
        <topology evidence="1">Multi-pass membrane protein</topology>
    </subcellularLocation>
</comment>
<keyword evidence="10" id="KW-1185">Reference proteome</keyword>
<dbReference type="InterPro" id="IPR036259">
    <property type="entry name" value="MFS_trans_sf"/>
</dbReference>
<dbReference type="PRINTS" id="PR01036">
    <property type="entry name" value="TCRTETB"/>
</dbReference>
<dbReference type="Proteomes" id="UP000655287">
    <property type="component" value="Unassembled WGS sequence"/>
</dbReference>
<protein>
    <submittedName>
        <fullName evidence="9">MFS transporter</fullName>
    </submittedName>
</protein>
<keyword evidence="4 7" id="KW-0812">Transmembrane</keyword>
<evidence type="ECO:0000259" key="8">
    <source>
        <dbReference type="PROSITE" id="PS50850"/>
    </source>
</evidence>
<gene>
    <name evidence="9" type="ORF">Sru01_09390</name>
</gene>
<dbReference type="InterPro" id="IPR004638">
    <property type="entry name" value="EmrB-like"/>
</dbReference>
<dbReference type="PANTHER" id="PTHR42718">
    <property type="entry name" value="MAJOR FACILITATOR SUPERFAMILY MULTIDRUG TRANSPORTER MFSC"/>
    <property type="match status" value="1"/>
</dbReference>
<name>A0A919UZ68_9ACTN</name>
<evidence type="ECO:0000313" key="9">
    <source>
        <dbReference type="EMBL" id="GII75957.1"/>
    </source>
</evidence>
<feature type="domain" description="Major facilitator superfamily (MFS) profile" evidence="8">
    <location>
        <begin position="13"/>
        <end position="502"/>
    </location>
</feature>
<dbReference type="Pfam" id="PF07690">
    <property type="entry name" value="MFS_1"/>
    <property type="match status" value="1"/>
</dbReference>
<dbReference type="Gene3D" id="1.20.1250.20">
    <property type="entry name" value="MFS general substrate transporter like domains"/>
    <property type="match status" value="1"/>
</dbReference>
<feature type="transmembrane region" description="Helical" evidence="7">
    <location>
        <begin position="233"/>
        <end position="250"/>
    </location>
</feature>
<feature type="transmembrane region" description="Helical" evidence="7">
    <location>
        <begin position="303"/>
        <end position="323"/>
    </location>
</feature>
<keyword evidence="6 7" id="KW-0472">Membrane</keyword>
<evidence type="ECO:0000256" key="4">
    <source>
        <dbReference type="ARBA" id="ARBA00022692"/>
    </source>
</evidence>
<feature type="transmembrane region" description="Helical" evidence="7">
    <location>
        <begin position="335"/>
        <end position="354"/>
    </location>
</feature>
<dbReference type="AlphaFoldDB" id="A0A919UZ68"/>
<dbReference type="PANTHER" id="PTHR42718:SF42">
    <property type="entry name" value="EXPORT PROTEIN"/>
    <property type="match status" value="1"/>
</dbReference>
<evidence type="ECO:0000313" key="10">
    <source>
        <dbReference type="Proteomes" id="UP000655287"/>
    </source>
</evidence>